<dbReference type="GO" id="GO:0035267">
    <property type="term" value="C:NuA4 histone acetyltransferase complex"/>
    <property type="evidence" value="ECO:0007669"/>
    <property type="project" value="InterPro"/>
</dbReference>
<feature type="region of interest" description="Disordered" evidence="1">
    <location>
        <begin position="33"/>
        <end position="59"/>
    </location>
</feature>
<gene>
    <name evidence="2" type="ORF">Ctob_008650</name>
</gene>
<feature type="compositionally biased region" description="Basic and acidic residues" evidence="1">
    <location>
        <begin position="35"/>
        <end position="44"/>
    </location>
</feature>
<feature type="region of interest" description="Disordered" evidence="1">
    <location>
        <begin position="328"/>
        <end position="451"/>
    </location>
</feature>
<feature type="compositionally biased region" description="Pro residues" evidence="1">
    <location>
        <begin position="403"/>
        <end position="416"/>
    </location>
</feature>
<protein>
    <submittedName>
        <fullName evidence="2">Enhancer of polycomb-like 2</fullName>
    </submittedName>
</protein>
<dbReference type="OrthoDB" id="435275at2759"/>
<dbReference type="GO" id="GO:0006357">
    <property type="term" value="P:regulation of transcription by RNA polymerase II"/>
    <property type="evidence" value="ECO:0007669"/>
    <property type="project" value="InterPro"/>
</dbReference>
<feature type="region of interest" description="Disordered" evidence="1">
    <location>
        <begin position="497"/>
        <end position="549"/>
    </location>
</feature>
<reference evidence="3" key="1">
    <citation type="journal article" date="2015" name="PLoS Genet.">
        <title>Genome Sequence and Transcriptome Analyses of Chrysochromulina tobin: Metabolic Tools for Enhanced Algal Fitness in the Prominent Order Prymnesiales (Haptophyceae).</title>
        <authorList>
            <person name="Hovde B.T."/>
            <person name="Deodato C.R."/>
            <person name="Hunsperger H.M."/>
            <person name="Ryken S.A."/>
            <person name="Yost W."/>
            <person name="Jha R.K."/>
            <person name="Patterson J."/>
            <person name="Monnat R.J. Jr."/>
            <person name="Barlow S.B."/>
            <person name="Starkenburg S.R."/>
            <person name="Cattolico R.A."/>
        </authorList>
    </citation>
    <scope>NUCLEOTIDE SEQUENCE</scope>
    <source>
        <strain evidence="3">CCMP291</strain>
    </source>
</reference>
<evidence type="ECO:0000313" key="3">
    <source>
        <dbReference type="Proteomes" id="UP000037460"/>
    </source>
</evidence>
<comment type="caution">
    <text evidence="2">The sequence shown here is derived from an EMBL/GenBank/DDBJ whole genome shotgun (WGS) entry which is preliminary data.</text>
</comment>
<feature type="compositionally biased region" description="Low complexity" evidence="1">
    <location>
        <begin position="572"/>
        <end position="586"/>
    </location>
</feature>
<evidence type="ECO:0000313" key="2">
    <source>
        <dbReference type="EMBL" id="KOO23443.1"/>
    </source>
</evidence>
<keyword evidence="3" id="KW-1185">Reference proteome</keyword>
<name>A0A0M0JB74_9EUKA</name>
<dbReference type="PANTHER" id="PTHR14898">
    <property type="entry name" value="ENHANCER OF POLYCOMB"/>
    <property type="match status" value="1"/>
</dbReference>
<dbReference type="AlphaFoldDB" id="A0A0M0JB74"/>
<evidence type="ECO:0000256" key="1">
    <source>
        <dbReference type="SAM" id="MobiDB-lite"/>
    </source>
</evidence>
<dbReference type="InterPro" id="IPR024943">
    <property type="entry name" value="Enhancer_polycomb"/>
</dbReference>
<dbReference type="EMBL" id="JWZX01003191">
    <property type="protein sequence ID" value="KOO23443.1"/>
    <property type="molecule type" value="Genomic_DNA"/>
</dbReference>
<organism evidence="2 3">
    <name type="scientific">Chrysochromulina tobinii</name>
    <dbReference type="NCBI Taxonomy" id="1460289"/>
    <lineage>
        <taxon>Eukaryota</taxon>
        <taxon>Haptista</taxon>
        <taxon>Haptophyta</taxon>
        <taxon>Prymnesiophyceae</taxon>
        <taxon>Prymnesiales</taxon>
        <taxon>Chrysochromulinaceae</taxon>
        <taxon>Chrysochromulina</taxon>
    </lineage>
</organism>
<sequence length="605" mass="65713">MLPACAADGGATVLSERDTGVGAGEAVAADGFGMGREEHGEGHGGGHGQQGHGGIRKRPVDTQKRLPLIRSTKELELDETSKVDAAVDEDTINTVAEQTRLKDIPVPISIAQVRVDGTNSFMMPTEQMRSPAPTEQWPKSTGEFADDDRIDWDIDPAGFRFLTLLNKGEKGYAGPPIEEAVFEKIIDRFEKSVPPTLQMPELAVLQGRLAPLVPDASVIDVAYGWWLERRKHLAMPLVRKFRPPPEPEDPDTTGVAFRPREKEGVRKARSNNKKTYNLMASLHDEFSRLKSLCELVKRREKLKLEFHQAAGEYTEAAHRTLLHRLHRQRTGQGGWKDDLEDDGGGVRPPVNHKKGSSAGSSAMAAMGASSSMVGRPMGASSSMAGGARSIDQRSHHKKRLPGPGRPPKDGMPPGPPTAGASRPRDRDRDRDRDRHRRASVPPPPSSYAGLYLRPSDANEVMPSYEDIDSEEEAFNQMVLTVDTRKRDELAAFLPRHLRDVPPPDEAEDAPVPYSDAAGAAAVLDDPYGGDYDSPTGSNGMDPDAAWRRNEPVPIKRGPLLFDFSWLPKPQLGPAADGPAVAPPAVGQKRKAAELGADAPSTNGVV</sequence>
<accession>A0A0M0JB74</accession>
<proteinExistence type="predicted"/>
<dbReference type="Proteomes" id="UP000037460">
    <property type="component" value="Unassembled WGS sequence"/>
</dbReference>
<feature type="compositionally biased region" description="Low complexity" evidence="1">
    <location>
        <begin position="356"/>
        <end position="387"/>
    </location>
</feature>
<feature type="compositionally biased region" description="Basic and acidic residues" evidence="1">
    <location>
        <begin position="422"/>
        <end position="432"/>
    </location>
</feature>
<feature type="region of interest" description="Disordered" evidence="1">
    <location>
        <begin position="571"/>
        <end position="605"/>
    </location>
</feature>